<dbReference type="InterPro" id="IPR018490">
    <property type="entry name" value="cNMP-bd_dom_sf"/>
</dbReference>
<dbReference type="PANTHER" id="PTHR11635">
    <property type="entry name" value="CAMP-DEPENDENT PROTEIN KINASE REGULATORY CHAIN"/>
    <property type="match status" value="1"/>
</dbReference>
<dbReference type="Pfam" id="PF00027">
    <property type="entry name" value="cNMP_binding"/>
    <property type="match status" value="2"/>
</dbReference>
<evidence type="ECO:0000313" key="3">
    <source>
        <dbReference type="EMBL" id="MDR7089060.1"/>
    </source>
</evidence>
<feature type="domain" description="Rhodanese" evidence="2">
    <location>
        <begin position="279"/>
        <end position="358"/>
    </location>
</feature>
<feature type="domain" description="Cyclic nucleotide-binding" evidence="1">
    <location>
        <begin position="30"/>
        <end position="126"/>
    </location>
</feature>
<name>A0ABU1UV82_9GAMM</name>
<dbReference type="SMART" id="SM00100">
    <property type="entry name" value="cNMP"/>
    <property type="match status" value="2"/>
</dbReference>
<dbReference type="EMBL" id="JAVDVX010000002">
    <property type="protein sequence ID" value="MDR7089060.1"/>
    <property type="molecule type" value="Genomic_DNA"/>
</dbReference>
<accession>A0ABU1UV82</accession>
<keyword evidence="4" id="KW-1185">Reference proteome</keyword>
<evidence type="ECO:0000313" key="4">
    <source>
        <dbReference type="Proteomes" id="UP001253595"/>
    </source>
</evidence>
<evidence type="ECO:0000259" key="2">
    <source>
        <dbReference type="PROSITE" id="PS50206"/>
    </source>
</evidence>
<feature type="domain" description="Cyclic nucleotide-binding" evidence="1">
    <location>
        <begin position="160"/>
        <end position="262"/>
    </location>
</feature>
<dbReference type="RefSeq" id="WP_310069647.1">
    <property type="nucleotide sequence ID" value="NZ_JAVDVX010000002.1"/>
</dbReference>
<dbReference type="PROSITE" id="PS50206">
    <property type="entry name" value="RHODANESE_3"/>
    <property type="match status" value="1"/>
</dbReference>
<dbReference type="Pfam" id="PF00581">
    <property type="entry name" value="Rhodanese"/>
    <property type="match status" value="1"/>
</dbReference>
<dbReference type="CDD" id="cd00038">
    <property type="entry name" value="CAP_ED"/>
    <property type="match status" value="2"/>
</dbReference>
<dbReference type="InterPro" id="IPR014710">
    <property type="entry name" value="RmlC-like_jellyroll"/>
</dbReference>
<dbReference type="Gene3D" id="3.40.250.10">
    <property type="entry name" value="Rhodanese-like domain"/>
    <property type="match status" value="1"/>
</dbReference>
<evidence type="ECO:0000259" key="1">
    <source>
        <dbReference type="PROSITE" id="PS50042"/>
    </source>
</evidence>
<reference evidence="3 4" key="1">
    <citation type="submission" date="2023-07" db="EMBL/GenBank/DDBJ databases">
        <title>Sorghum-associated microbial communities from plants grown in Nebraska, USA.</title>
        <authorList>
            <person name="Schachtman D."/>
        </authorList>
    </citation>
    <scope>NUCLEOTIDE SEQUENCE [LARGE SCALE GENOMIC DNA]</scope>
    <source>
        <strain evidence="3 4">BE190</strain>
    </source>
</reference>
<dbReference type="CDD" id="cd00158">
    <property type="entry name" value="RHOD"/>
    <property type="match status" value="1"/>
</dbReference>
<dbReference type="InterPro" id="IPR000595">
    <property type="entry name" value="cNMP-bd_dom"/>
</dbReference>
<proteinExistence type="predicted"/>
<dbReference type="SUPFAM" id="SSF52821">
    <property type="entry name" value="Rhodanese/Cell cycle control phosphatase"/>
    <property type="match status" value="1"/>
</dbReference>
<dbReference type="Gene3D" id="2.60.120.10">
    <property type="entry name" value="Jelly Rolls"/>
    <property type="match status" value="2"/>
</dbReference>
<organism evidence="3 4">
    <name type="scientific">Cellvibrio fibrivorans</name>
    <dbReference type="NCBI Taxonomy" id="126350"/>
    <lineage>
        <taxon>Bacteria</taxon>
        <taxon>Pseudomonadati</taxon>
        <taxon>Pseudomonadota</taxon>
        <taxon>Gammaproteobacteria</taxon>
        <taxon>Cellvibrionales</taxon>
        <taxon>Cellvibrionaceae</taxon>
        <taxon>Cellvibrio</taxon>
    </lineage>
</organism>
<gene>
    <name evidence="3" type="ORF">J2X05_001066</name>
</gene>
<dbReference type="PANTHER" id="PTHR11635:SF152">
    <property type="entry name" value="CAMP-DEPENDENT PROTEIN KINASE TYPE I REGULATORY SUBUNIT-RELATED"/>
    <property type="match status" value="1"/>
</dbReference>
<sequence length="384" mass="43103">MQAQKTTSSPTTTQVPPVEFDLNLTRTLVPLKDMSESHLLALLDDAVVETVCAGQTLFTAGNYDAQHVYLLHGDVSLAAEDDTCTRIKGRSSLFPIAHQQPRQFTAVAETDCSVLRIDSERLDKMLTWSQVADYLQLIISRERDLDEDVDWMMIVLKSNLFFKVPPLNVEQIFSRLTPQVVYAGDVIIRQGEMGDQCYFIKEGEADVTRHSDNKRQHLATISVGRCFGEDALVNETVRNATVMMRTDGVLMRLDKQDFYRLLKEPSVATLALSELEAHIAKGIVAVDVRSEEEYSEMHLPQAVNIPLNILAIKSRLLAKDNLYIFYCDTGRRSRAAAHLLAQHGYNTLALENCPQLFTPAGVQQFLKDTNNYVLRDGVAVLGQR</sequence>
<dbReference type="SUPFAM" id="SSF51206">
    <property type="entry name" value="cAMP-binding domain-like"/>
    <property type="match status" value="2"/>
</dbReference>
<dbReference type="InterPro" id="IPR001763">
    <property type="entry name" value="Rhodanese-like_dom"/>
</dbReference>
<dbReference type="InterPro" id="IPR050503">
    <property type="entry name" value="cAMP-dep_PK_reg_su-like"/>
</dbReference>
<protein>
    <submittedName>
        <fullName evidence="3">CRP-like cAMP-binding protein</fullName>
    </submittedName>
</protein>
<dbReference type="PROSITE" id="PS50042">
    <property type="entry name" value="CNMP_BINDING_3"/>
    <property type="match status" value="2"/>
</dbReference>
<dbReference type="InterPro" id="IPR036873">
    <property type="entry name" value="Rhodanese-like_dom_sf"/>
</dbReference>
<comment type="caution">
    <text evidence="3">The sequence shown here is derived from an EMBL/GenBank/DDBJ whole genome shotgun (WGS) entry which is preliminary data.</text>
</comment>
<dbReference type="SMART" id="SM00450">
    <property type="entry name" value="RHOD"/>
    <property type="match status" value="1"/>
</dbReference>
<dbReference type="Proteomes" id="UP001253595">
    <property type="component" value="Unassembled WGS sequence"/>
</dbReference>